<evidence type="ECO:0000313" key="9">
    <source>
        <dbReference type="Proteomes" id="UP000317691"/>
    </source>
</evidence>
<accession>A0A538TJL1</accession>
<proteinExistence type="inferred from homology"/>
<dbReference type="PANTHER" id="PTHR32322">
    <property type="entry name" value="INNER MEMBRANE TRANSPORTER"/>
    <property type="match status" value="1"/>
</dbReference>
<evidence type="ECO:0000256" key="4">
    <source>
        <dbReference type="ARBA" id="ARBA00022989"/>
    </source>
</evidence>
<feature type="transmembrane region" description="Helical" evidence="6">
    <location>
        <begin position="291"/>
        <end position="310"/>
    </location>
</feature>
<comment type="similarity">
    <text evidence="2">Belongs to the EamA transporter family.</text>
</comment>
<sequence length="312" mass="32201">MGRPFALTRECVRIASSMNAPSPAETRQPAQYAAFVGMSLIWGTTFLAIRIGNEAVPPLWGATIRLILAAALNTLVALATRADWPRGAALKGIALFGFLNLGVNFALLYWGEQTVPSGIAATLYATTPLTTGIFASMLGVHALDRRRMLAAVVGLAGVALIFSGELKLGAPAPALLGVFGGATCAALAGVILKKVPTHSAFVVNALGAAIGAVICFLASLALGESHTLPHTMTGWGPIIYLAIAGNLGAYVLYTWLVGQWKVTRVTVAALIIPMIAVIVGAIVRGESPAPITYLGGALVLCGVAVTLFSGRD</sequence>
<name>A0A538TJL1_UNCEI</name>
<feature type="transmembrane region" description="Helical" evidence="6">
    <location>
        <begin position="172"/>
        <end position="192"/>
    </location>
</feature>
<gene>
    <name evidence="8" type="ORF">E6K79_09190</name>
</gene>
<evidence type="ECO:0000256" key="6">
    <source>
        <dbReference type="SAM" id="Phobius"/>
    </source>
</evidence>
<evidence type="ECO:0000256" key="5">
    <source>
        <dbReference type="ARBA" id="ARBA00023136"/>
    </source>
</evidence>
<feature type="transmembrane region" description="Helical" evidence="6">
    <location>
        <begin position="265"/>
        <end position="285"/>
    </location>
</feature>
<dbReference type="InterPro" id="IPR000620">
    <property type="entry name" value="EamA_dom"/>
</dbReference>
<dbReference type="Proteomes" id="UP000317691">
    <property type="component" value="Unassembled WGS sequence"/>
</dbReference>
<evidence type="ECO:0000256" key="3">
    <source>
        <dbReference type="ARBA" id="ARBA00022692"/>
    </source>
</evidence>
<dbReference type="AlphaFoldDB" id="A0A538TJL1"/>
<feature type="transmembrane region" description="Helical" evidence="6">
    <location>
        <begin position="234"/>
        <end position="253"/>
    </location>
</feature>
<reference evidence="8 9" key="1">
    <citation type="journal article" date="2019" name="Nat. Microbiol.">
        <title>Mediterranean grassland soil C-N compound turnover is dependent on rainfall and depth, and is mediated by genomically divergent microorganisms.</title>
        <authorList>
            <person name="Diamond S."/>
            <person name="Andeer P.F."/>
            <person name="Li Z."/>
            <person name="Crits-Christoph A."/>
            <person name="Burstein D."/>
            <person name="Anantharaman K."/>
            <person name="Lane K.R."/>
            <person name="Thomas B.C."/>
            <person name="Pan C."/>
            <person name="Northen T.R."/>
            <person name="Banfield J.F."/>
        </authorList>
    </citation>
    <scope>NUCLEOTIDE SEQUENCE [LARGE SCALE GENOMIC DNA]</scope>
    <source>
        <strain evidence="8">WS_9</strain>
    </source>
</reference>
<dbReference type="InterPro" id="IPR050638">
    <property type="entry name" value="AA-Vitamin_Transporters"/>
</dbReference>
<feature type="transmembrane region" description="Helical" evidence="6">
    <location>
        <begin position="199"/>
        <end position="222"/>
    </location>
</feature>
<comment type="subcellular location">
    <subcellularLocation>
        <location evidence="1">Membrane</location>
        <topology evidence="1">Multi-pass membrane protein</topology>
    </subcellularLocation>
</comment>
<comment type="caution">
    <text evidence="8">The sequence shown here is derived from an EMBL/GenBank/DDBJ whole genome shotgun (WGS) entry which is preliminary data.</text>
</comment>
<dbReference type="Pfam" id="PF00892">
    <property type="entry name" value="EamA"/>
    <property type="match status" value="2"/>
</dbReference>
<feature type="transmembrane region" description="Helical" evidence="6">
    <location>
        <begin position="92"/>
        <end position="111"/>
    </location>
</feature>
<feature type="transmembrane region" description="Helical" evidence="6">
    <location>
        <begin position="148"/>
        <end position="166"/>
    </location>
</feature>
<evidence type="ECO:0000256" key="2">
    <source>
        <dbReference type="ARBA" id="ARBA00007362"/>
    </source>
</evidence>
<keyword evidence="5 6" id="KW-0472">Membrane</keyword>
<feature type="domain" description="EamA" evidence="7">
    <location>
        <begin position="34"/>
        <end position="162"/>
    </location>
</feature>
<dbReference type="GO" id="GO:0016020">
    <property type="term" value="C:membrane"/>
    <property type="evidence" value="ECO:0007669"/>
    <property type="project" value="UniProtKB-SubCell"/>
</dbReference>
<feature type="transmembrane region" description="Helical" evidence="6">
    <location>
        <begin position="32"/>
        <end position="53"/>
    </location>
</feature>
<protein>
    <recommendedName>
        <fullName evidence="7">EamA domain-containing protein</fullName>
    </recommendedName>
</protein>
<keyword evidence="4 6" id="KW-1133">Transmembrane helix</keyword>
<dbReference type="InterPro" id="IPR037185">
    <property type="entry name" value="EmrE-like"/>
</dbReference>
<dbReference type="SUPFAM" id="SSF103481">
    <property type="entry name" value="Multidrug resistance efflux transporter EmrE"/>
    <property type="match status" value="2"/>
</dbReference>
<feature type="transmembrane region" description="Helical" evidence="6">
    <location>
        <begin position="59"/>
        <end position="80"/>
    </location>
</feature>
<evidence type="ECO:0000313" key="8">
    <source>
        <dbReference type="EMBL" id="TMQ63809.1"/>
    </source>
</evidence>
<evidence type="ECO:0000256" key="1">
    <source>
        <dbReference type="ARBA" id="ARBA00004141"/>
    </source>
</evidence>
<evidence type="ECO:0000259" key="7">
    <source>
        <dbReference type="Pfam" id="PF00892"/>
    </source>
</evidence>
<organism evidence="8 9">
    <name type="scientific">Eiseniibacteriota bacterium</name>
    <dbReference type="NCBI Taxonomy" id="2212470"/>
    <lineage>
        <taxon>Bacteria</taxon>
        <taxon>Candidatus Eiseniibacteriota</taxon>
    </lineage>
</organism>
<dbReference type="EMBL" id="VBOZ01000029">
    <property type="protein sequence ID" value="TMQ63809.1"/>
    <property type="molecule type" value="Genomic_DNA"/>
</dbReference>
<feature type="domain" description="EamA" evidence="7">
    <location>
        <begin position="174"/>
        <end position="307"/>
    </location>
</feature>
<feature type="transmembrane region" description="Helical" evidence="6">
    <location>
        <begin position="117"/>
        <end position="136"/>
    </location>
</feature>
<keyword evidence="3 6" id="KW-0812">Transmembrane</keyword>
<dbReference type="PANTHER" id="PTHR32322:SF2">
    <property type="entry name" value="EAMA DOMAIN-CONTAINING PROTEIN"/>
    <property type="match status" value="1"/>
</dbReference>